<proteinExistence type="predicted"/>
<feature type="domain" description="VOC" evidence="1">
    <location>
        <begin position="5"/>
        <end position="125"/>
    </location>
</feature>
<gene>
    <name evidence="2" type="ordered locus">SCAB_17841</name>
</gene>
<dbReference type="HOGENOM" id="CLU_046006_19_1_11"/>
<accession>C9ZGE4</accession>
<evidence type="ECO:0000313" key="3">
    <source>
        <dbReference type="Proteomes" id="UP000001444"/>
    </source>
</evidence>
<dbReference type="Pfam" id="PF00903">
    <property type="entry name" value="Glyoxalase"/>
    <property type="match status" value="1"/>
</dbReference>
<dbReference type="InterPro" id="IPR037523">
    <property type="entry name" value="VOC_core"/>
</dbReference>
<dbReference type="InterPro" id="IPR029068">
    <property type="entry name" value="Glyas_Bleomycin-R_OHBP_Dase"/>
</dbReference>
<reference evidence="2 3" key="1">
    <citation type="journal article" date="2010" name="Mol. Plant Microbe Interact.">
        <title>Streptomyces scabies 87-22 contains a coronafacic acid-like biosynthetic cluster that contributes to plant-microbe interactions.</title>
        <authorList>
            <person name="Bignell D.R."/>
            <person name="Seipke R.F."/>
            <person name="Huguet-Tapia J.C."/>
            <person name="Chambers A.H."/>
            <person name="Parry R.J."/>
            <person name="Loria R."/>
        </authorList>
    </citation>
    <scope>NUCLEOTIDE SEQUENCE [LARGE SCALE GENOMIC DNA]</scope>
    <source>
        <strain evidence="2 3">87.22</strain>
    </source>
</reference>
<dbReference type="InterPro" id="IPR004360">
    <property type="entry name" value="Glyas_Fos-R_dOase_dom"/>
</dbReference>
<dbReference type="KEGG" id="scb:SCAB_17841"/>
<dbReference type="PANTHER" id="PTHR43279:SF1">
    <property type="entry name" value="CATECHOL-2,3-DIOXYGENASE"/>
    <property type="match status" value="1"/>
</dbReference>
<dbReference type="PROSITE" id="PS51819">
    <property type="entry name" value="VOC"/>
    <property type="match status" value="1"/>
</dbReference>
<dbReference type="AlphaFoldDB" id="C9ZGE4"/>
<dbReference type="SUPFAM" id="SSF54593">
    <property type="entry name" value="Glyoxalase/Bleomycin resistance protein/Dihydroxybiphenyl dioxygenase"/>
    <property type="match status" value="1"/>
</dbReference>
<dbReference type="STRING" id="680198.SCAB_17841"/>
<name>C9ZGE4_STRSW</name>
<dbReference type="eggNOG" id="COG0346">
    <property type="taxonomic scope" value="Bacteria"/>
</dbReference>
<dbReference type="Proteomes" id="UP000001444">
    <property type="component" value="Chromosome"/>
</dbReference>
<dbReference type="EMBL" id="FN554889">
    <property type="protein sequence ID" value="CBG68914.1"/>
    <property type="molecule type" value="Genomic_DNA"/>
</dbReference>
<dbReference type="Gene3D" id="3.10.180.10">
    <property type="entry name" value="2,3-Dihydroxybiphenyl 1,2-Dioxygenase, domain 1"/>
    <property type="match status" value="1"/>
</dbReference>
<dbReference type="PANTHER" id="PTHR43279">
    <property type="entry name" value="CATECHOL-2,3-DIOXYGENASE"/>
    <property type="match status" value="1"/>
</dbReference>
<dbReference type="RefSeq" id="WP_012999638.1">
    <property type="nucleotide sequence ID" value="NC_013929.1"/>
</dbReference>
<protein>
    <recommendedName>
        <fullName evidence="1">VOC domain-containing protein</fullName>
    </recommendedName>
</protein>
<keyword evidence="3" id="KW-1185">Reference proteome</keyword>
<dbReference type="GeneID" id="24309689"/>
<evidence type="ECO:0000259" key="1">
    <source>
        <dbReference type="PROSITE" id="PS51819"/>
    </source>
</evidence>
<organism evidence="2 3">
    <name type="scientific">Streptomyces scabiei (strain 87.22)</name>
    <dbReference type="NCBI Taxonomy" id="680198"/>
    <lineage>
        <taxon>Bacteria</taxon>
        <taxon>Bacillati</taxon>
        <taxon>Actinomycetota</taxon>
        <taxon>Actinomycetes</taxon>
        <taxon>Kitasatosporales</taxon>
        <taxon>Streptomycetaceae</taxon>
        <taxon>Streptomyces</taxon>
    </lineage>
</organism>
<evidence type="ECO:0000313" key="2">
    <source>
        <dbReference type="EMBL" id="CBG68914.1"/>
    </source>
</evidence>
<sequence length="166" mass="18329">MAVNRLNHAVLFVRDIECSVAFYSQVFGFAVEHEMPGRAAFLRARGSDNDHDLGLFTLGPDAPGPQRDRVGLHHLAWEVGTLGELADTADLLDARRALTGSTDYLVAKSLHGVDPDGHEFEVLWRVPRADWPAPEENRRPLPLDLRSAIDRWGPDLRTGAAARSVT</sequence>